<comment type="similarity">
    <text evidence="1">Belongs to the class-II aminoacyl-tRNA synthetase family.</text>
</comment>
<evidence type="ECO:0000256" key="6">
    <source>
        <dbReference type="ARBA" id="ARBA00022917"/>
    </source>
</evidence>
<keyword evidence="6" id="KW-0648">Protein biosynthesis</keyword>
<keyword evidence="5" id="KW-0067">ATP-binding</keyword>
<dbReference type="InterPro" id="IPR050062">
    <property type="entry name" value="Pro-tRNA_synthetase"/>
</dbReference>
<evidence type="ECO:0000256" key="10">
    <source>
        <dbReference type="SAM" id="Coils"/>
    </source>
</evidence>
<keyword evidence="3" id="KW-0436">Ligase</keyword>
<evidence type="ECO:0000256" key="2">
    <source>
        <dbReference type="ARBA" id="ARBA00012831"/>
    </source>
</evidence>
<comment type="catalytic activity">
    <reaction evidence="9">
        <text>tRNA(Pro) + L-proline + ATP = L-prolyl-tRNA(Pro) + AMP + diphosphate</text>
        <dbReference type="Rhea" id="RHEA:14305"/>
        <dbReference type="Rhea" id="RHEA-COMP:9700"/>
        <dbReference type="Rhea" id="RHEA-COMP:9702"/>
        <dbReference type="ChEBI" id="CHEBI:30616"/>
        <dbReference type="ChEBI" id="CHEBI:33019"/>
        <dbReference type="ChEBI" id="CHEBI:60039"/>
        <dbReference type="ChEBI" id="CHEBI:78442"/>
        <dbReference type="ChEBI" id="CHEBI:78532"/>
        <dbReference type="ChEBI" id="CHEBI:456215"/>
        <dbReference type="EC" id="6.1.1.15"/>
    </reaction>
</comment>
<dbReference type="InterPro" id="IPR045864">
    <property type="entry name" value="aa-tRNA-synth_II/BPL/LPL"/>
</dbReference>
<feature type="coiled-coil region" evidence="10">
    <location>
        <begin position="245"/>
        <end position="272"/>
    </location>
</feature>
<dbReference type="GO" id="GO:0005524">
    <property type="term" value="F:ATP binding"/>
    <property type="evidence" value="ECO:0007669"/>
    <property type="project" value="UniProtKB-KW"/>
</dbReference>
<sequence length="345" mass="39919">MSTCNTIRSSRFRSRSISRYYTHESLRCSSSTARSSPRALLSQLFLPTVKEIHEGTSKHIGQSHRLMIRAGLIRQSSSGIFSFLPFGLRSLRKVEKIIDEEMENIGAQKLSLPTLLSANSWRQTGRWETAGSELFRLKDRKQSEFCLAPTHEEEITLLVAEEISSYRQLPLRLYQIDRKYRDEMRPRSGLLRGREFMMKDLYTFDKTEEASVNTYKEVVDAYKRIFSRIGLPYVVLIASRIENKTRTTMATYEKAEKALKKAEQEYEEGLNIALRNPVLKMVIHSAPLYWKLPVARPIDIMDNVTSRDLLYYNETDCDSMLATKFSAALSENIGKNFWTPTQNRI</sequence>
<comment type="caution">
    <text evidence="12">The sequence shown here is derived from an EMBL/GenBank/DDBJ whole genome shotgun (WGS) entry which is preliminary data.</text>
</comment>
<evidence type="ECO:0000313" key="13">
    <source>
        <dbReference type="Proteomes" id="UP000789572"/>
    </source>
</evidence>
<evidence type="ECO:0000313" key="12">
    <source>
        <dbReference type="EMBL" id="CAG8559501.1"/>
    </source>
</evidence>
<evidence type="ECO:0000256" key="7">
    <source>
        <dbReference type="ARBA" id="ARBA00023146"/>
    </source>
</evidence>
<proteinExistence type="inferred from homology"/>
<dbReference type="SUPFAM" id="SSF55681">
    <property type="entry name" value="Class II aaRS and biotin synthetases"/>
    <property type="match status" value="1"/>
</dbReference>
<protein>
    <recommendedName>
        <fullName evidence="2">proline--tRNA ligase</fullName>
        <ecNumber evidence="2">6.1.1.15</ecNumber>
    </recommendedName>
    <alternativeName>
        <fullName evidence="8">Prolyl-tRNA synthetase</fullName>
    </alternativeName>
</protein>
<name>A0A9N9BD06_9GLOM</name>
<evidence type="ECO:0000259" key="11">
    <source>
        <dbReference type="PROSITE" id="PS50862"/>
    </source>
</evidence>
<dbReference type="InterPro" id="IPR006195">
    <property type="entry name" value="aa-tRNA-synth_II"/>
</dbReference>
<dbReference type="GO" id="GO:0004827">
    <property type="term" value="F:proline-tRNA ligase activity"/>
    <property type="evidence" value="ECO:0007669"/>
    <property type="project" value="UniProtKB-EC"/>
</dbReference>
<evidence type="ECO:0000256" key="4">
    <source>
        <dbReference type="ARBA" id="ARBA00022741"/>
    </source>
</evidence>
<dbReference type="PRINTS" id="PR01046">
    <property type="entry name" value="TRNASYNTHPRO"/>
</dbReference>
<dbReference type="PROSITE" id="PS50862">
    <property type="entry name" value="AA_TRNA_LIGASE_II"/>
    <property type="match status" value="1"/>
</dbReference>
<evidence type="ECO:0000256" key="3">
    <source>
        <dbReference type="ARBA" id="ARBA00022598"/>
    </source>
</evidence>
<keyword evidence="10" id="KW-0175">Coiled coil</keyword>
<dbReference type="Pfam" id="PF00587">
    <property type="entry name" value="tRNA-synt_2b"/>
    <property type="match status" value="1"/>
</dbReference>
<dbReference type="InterPro" id="IPR002314">
    <property type="entry name" value="aa-tRNA-synt_IIb"/>
</dbReference>
<evidence type="ECO:0000256" key="8">
    <source>
        <dbReference type="ARBA" id="ARBA00029731"/>
    </source>
</evidence>
<dbReference type="Gene3D" id="3.30.930.10">
    <property type="entry name" value="Bira Bifunctional Protein, Domain 2"/>
    <property type="match status" value="1"/>
</dbReference>
<dbReference type="OrthoDB" id="10267474at2759"/>
<reference evidence="12" key="1">
    <citation type="submission" date="2021-06" db="EMBL/GenBank/DDBJ databases">
        <authorList>
            <person name="Kallberg Y."/>
            <person name="Tangrot J."/>
            <person name="Rosling A."/>
        </authorList>
    </citation>
    <scope>NUCLEOTIDE SEQUENCE</scope>
    <source>
        <strain evidence="12">IA702</strain>
    </source>
</reference>
<dbReference type="PANTHER" id="PTHR42753:SF2">
    <property type="entry name" value="PROLINE--TRNA LIGASE"/>
    <property type="match status" value="1"/>
</dbReference>
<dbReference type="GO" id="GO:0006433">
    <property type="term" value="P:prolyl-tRNA aminoacylation"/>
    <property type="evidence" value="ECO:0007669"/>
    <property type="project" value="InterPro"/>
</dbReference>
<accession>A0A9N9BD06</accession>
<dbReference type="GO" id="GO:0005739">
    <property type="term" value="C:mitochondrion"/>
    <property type="evidence" value="ECO:0007669"/>
    <property type="project" value="TreeGrafter"/>
</dbReference>
<dbReference type="AlphaFoldDB" id="A0A9N9BD06"/>
<keyword evidence="13" id="KW-1185">Reference proteome</keyword>
<dbReference type="Proteomes" id="UP000789572">
    <property type="component" value="Unassembled WGS sequence"/>
</dbReference>
<feature type="domain" description="Aminoacyl-transfer RNA synthetases class-II family profile" evidence="11">
    <location>
        <begin position="87"/>
        <end position="300"/>
    </location>
</feature>
<keyword evidence="4" id="KW-0547">Nucleotide-binding</keyword>
<dbReference type="PANTHER" id="PTHR42753">
    <property type="entry name" value="MITOCHONDRIAL RIBOSOME PROTEIN L39/PROLYL-TRNA LIGASE FAMILY MEMBER"/>
    <property type="match status" value="1"/>
</dbReference>
<evidence type="ECO:0000256" key="1">
    <source>
        <dbReference type="ARBA" id="ARBA00008226"/>
    </source>
</evidence>
<gene>
    <name evidence="12" type="ORF">POCULU_LOCUS5436</name>
</gene>
<keyword evidence="7" id="KW-0030">Aminoacyl-tRNA synthetase</keyword>
<dbReference type="EMBL" id="CAJVPJ010000834">
    <property type="protein sequence ID" value="CAG8559501.1"/>
    <property type="molecule type" value="Genomic_DNA"/>
</dbReference>
<evidence type="ECO:0000256" key="5">
    <source>
        <dbReference type="ARBA" id="ARBA00022840"/>
    </source>
</evidence>
<dbReference type="EC" id="6.1.1.15" evidence="2"/>
<dbReference type="InterPro" id="IPR002316">
    <property type="entry name" value="Pro-tRNA-ligase_IIa"/>
</dbReference>
<organism evidence="12 13">
    <name type="scientific">Paraglomus occultum</name>
    <dbReference type="NCBI Taxonomy" id="144539"/>
    <lineage>
        <taxon>Eukaryota</taxon>
        <taxon>Fungi</taxon>
        <taxon>Fungi incertae sedis</taxon>
        <taxon>Mucoromycota</taxon>
        <taxon>Glomeromycotina</taxon>
        <taxon>Glomeromycetes</taxon>
        <taxon>Paraglomerales</taxon>
        <taxon>Paraglomeraceae</taxon>
        <taxon>Paraglomus</taxon>
    </lineage>
</organism>
<evidence type="ECO:0000256" key="9">
    <source>
        <dbReference type="ARBA" id="ARBA00047671"/>
    </source>
</evidence>